<evidence type="ECO:0000256" key="1">
    <source>
        <dbReference type="ARBA" id="ARBA00008416"/>
    </source>
</evidence>
<dbReference type="PANTHER" id="PTHR13903">
    <property type="entry name" value="PIRIN-RELATED"/>
    <property type="match status" value="1"/>
</dbReference>
<comment type="caution">
    <text evidence="5">The sequence shown here is derived from an EMBL/GenBank/DDBJ whole genome shotgun (WGS) entry which is preliminary data.</text>
</comment>
<dbReference type="Gene3D" id="2.60.120.10">
    <property type="entry name" value="Jelly Rolls"/>
    <property type="match status" value="2"/>
</dbReference>
<dbReference type="InterPro" id="IPR003829">
    <property type="entry name" value="Pirin_N_dom"/>
</dbReference>
<dbReference type="PANTHER" id="PTHR13903:SF8">
    <property type="entry name" value="PIRIN"/>
    <property type="match status" value="1"/>
</dbReference>
<proteinExistence type="inferred from homology"/>
<name>A0A934X665_9MICO</name>
<dbReference type="Pfam" id="PF05726">
    <property type="entry name" value="Pirin_C"/>
    <property type="match status" value="1"/>
</dbReference>
<dbReference type="EMBL" id="JADIXZ010000004">
    <property type="protein sequence ID" value="MBK6301512.1"/>
    <property type="molecule type" value="Genomic_DNA"/>
</dbReference>
<dbReference type="InterPro" id="IPR014710">
    <property type="entry name" value="RmlC-like_jellyroll"/>
</dbReference>
<feature type="domain" description="Pirin N-terminal" evidence="3">
    <location>
        <begin position="46"/>
        <end position="147"/>
    </location>
</feature>
<dbReference type="PROSITE" id="PS51257">
    <property type="entry name" value="PROKAR_LIPOPROTEIN"/>
    <property type="match status" value="1"/>
</dbReference>
<dbReference type="AlphaFoldDB" id="A0A934X665"/>
<dbReference type="InterPro" id="IPR012093">
    <property type="entry name" value="Pirin"/>
</dbReference>
<dbReference type="InterPro" id="IPR008778">
    <property type="entry name" value="Pirin_C_dom"/>
</dbReference>
<evidence type="ECO:0000259" key="3">
    <source>
        <dbReference type="Pfam" id="PF02678"/>
    </source>
</evidence>
<evidence type="ECO:0000313" key="6">
    <source>
        <dbReference type="Proteomes" id="UP000718281"/>
    </source>
</evidence>
<reference evidence="5 6" key="1">
    <citation type="submission" date="2020-10" db="EMBL/GenBank/DDBJ databases">
        <title>Connecting structure to function with the recovery of over 1000 high-quality activated sludge metagenome-assembled genomes encoding full-length rRNA genes using long-read sequencing.</title>
        <authorList>
            <person name="Singleton C.M."/>
            <person name="Petriglieri F."/>
            <person name="Kristensen J.M."/>
            <person name="Kirkegaard R.H."/>
            <person name="Michaelsen T.Y."/>
            <person name="Andersen M.H."/>
            <person name="Karst S.M."/>
            <person name="Dueholm M.S."/>
            <person name="Nielsen P.H."/>
            <person name="Albertsen M."/>
        </authorList>
    </citation>
    <scope>NUCLEOTIDE SEQUENCE [LARGE SCALE GENOMIC DNA]</scope>
    <source>
        <strain evidence="5">AalE_18-Q3-R2-46_BAT3C.188</strain>
    </source>
</reference>
<evidence type="ECO:0000256" key="2">
    <source>
        <dbReference type="RuleBase" id="RU003457"/>
    </source>
</evidence>
<dbReference type="Proteomes" id="UP000718281">
    <property type="component" value="Unassembled WGS sequence"/>
</dbReference>
<dbReference type="InterPro" id="IPR011051">
    <property type="entry name" value="RmlC_Cupin_sf"/>
</dbReference>
<accession>A0A934X665</accession>
<evidence type="ECO:0000313" key="5">
    <source>
        <dbReference type="EMBL" id="MBK6301512.1"/>
    </source>
</evidence>
<dbReference type="Pfam" id="PF02678">
    <property type="entry name" value="Pirin"/>
    <property type="match status" value="1"/>
</dbReference>
<feature type="domain" description="Pirin C-terminal" evidence="4">
    <location>
        <begin position="201"/>
        <end position="299"/>
    </location>
</feature>
<protein>
    <submittedName>
        <fullName evidence="5">Pirin family protein</fullName>
    </submittedName>
</protein>
<comment type="similarity">
    <text evidence="1 2">Belongs to the pirin family.</text>
</comment>
<dbReference type="CDD" id="cd02247">
    <property type="entry name" value="cupin_pirin_C"/>
    <property type="match status" value="1"/>
</dbReference>
<evidence type="ECO:0000259" key="4">
    <source>
        <dbReference type="Pfam" id="PF05726"/>
    </source>
</evidence>
<dbReference type="CDD" id="cd02909">
    <property type="entry name" value="cupin_pirin_N"/>
    <property type="match status" value="1"/>
</dbReference>
<dbReference type="SUPFAM" id="SSF51182">
    <property type="entry name" value="RmlC-like cupins"/>
    <property type="match status" value="1"/>
</dbReference>
<organism evidence="5 6">
    <name type="scientific">Candidatus Phosphoribacter hodrii</name>
    <dbReference type="NCBI Taxonomy" id="2953743"/>
    <lineage>
        <taxon>Bacteria</taxon>
        <taxon>Bacillati</taxon>
        <taxon>Actinomycetota</taxon>
        <taxon>Actinomycetes</taxon>
        <taxon>Micrococcales</taxon>
        <taxon>Dermatophilaceae</taxon>
        <taxon>Candidatus Phosphoribacter</taxon>
    </lineage>
</organism>
<gene>
    <name evidence="5" type="ORF">IPF40_10870</name>
</gene>
<sequence length="340" mass="36041">MPGRPLSGAHALAACSTGLVTEATPTPVQVLRGRLVPLGGIRAMYVRRTLPHRSRAFIGAWCFVDHYGPNEIGADGSGGMDIPPHPHTGLQTVSWLFEGEIEHRDSGGAVGLVRPGEVNLMTAGAGIAHTEVSTRETRRLHGVQLWVALPDAARDTHRNFEHHAPPLVPLRGVGSARVFIGELAGVDRSPIHTFTPLLGAELILNPGAAVALAVDTAYEHGVLLDTGEVSVEGVPIESGDLACIDPGPDRLRLRAGAAGARIVLLGGVPFDEEIVMWWNFVGRSHDEILAYRQGWEAGSIRFGTVKGYAGPVDRIPAPPLPAVRLRPRGRRGAGAEGNSS</sequence>